<dbReference type="Pfam" id="PF00881">
    <property type="entry name" value="Nitroreductase"/>
    <property type="match status" value="1"/>
</dbReference>
<sequence length="190" mass="20877">MRAETSVPINSVIATRRSPRSFVSDHQIEKVDLLALVEAARWAPSALNGQPWRFIIGQRGDEIFSQILASLGVFNQKWAKHSSALILLVSTTKKEDGTPYGDYLFDCGLAVSQLVHEAHDRGLVAHQMAGFSKDDAKKLLEIPSELVPVIVIAIGKQDAPEKLDGPLAEREIAPRQRLPLETIVIKGLPL</sequence>
<comment type="similarity">
    <text evidence="1">Belongs to the nitroreductase family.</text>
</comment>
<keyword evidence="2" id="KW-0560">Oxidoreductase</keyword>
<protein>
    <submittedName>
        <fullName evidence="4">Unannotated protein</fullName>
    </submittedName>
</protein>
<dbReference type="EMBL" id="CAEZUI010000020">
    <property type="protein sequence ID" value="CAB4591499.1"/>
    <property type="molecule type" value="Genomic_DNA"/>
</dbReference>
<name>A0A6J6FUY5_9ZZZZ</name>
<gene>
    <name evidence="4" type="ORF">UFOPK1807_00301</name>
</gene>
<dbReference type="InterPro" id="IPR029479">
    <property type="entry name" value="Nitroreductase"/>
</dbReference>
<dbReference type="CDD" id="cd02138">
    <property type="entry name" value="TdsD-like"/>
    <property type="match status" value="1"/>
</dbReference>
<reference evidence="4" key="1">
    <citation type="submission" date="2020-05" db="EMBL/GenBank/DDBJ databases">
        <authorList>
            <person name="Chiriac C."/>
            <person name="Salcher M."/>
            <person name="Ghai R."/>
            <person name="Kavagutti S V."/>
        </authorList>
    </citation>
    <scope>NUCLEOTIDE SEQUENCE</scope>
</reference>
<dbReference type="GO" id="GO:0016491">
    <property type="term" value="F:oxidoreductase activity"/>
    <property type="evidence" value="ECO:0007669"/>
    <property type="project" value="UniProtKB-KW"/>
</dbReference>
<organism evidence="4">
    <name type="scientific">freshwater metagenome</name>
    <dbReference type="NCBI Taxonomy" id="449393"/>
    <lineage>
        <taxon>unclassified sequences</taxon>
        <taxon>metagenomes</taxon>
        <taxon>ecological metagenomes</taxon>
    </lineage>
</organism>
<proteinExistence type="inferred from homology"/>
<evidence type="ECO:0000256" key="2">
    <source>
        <dbReference type="ARBA" id="ARBA00023002"/>
    </source>
</evidence>
<dbReference type="PANTHER" id="PTHR43673:SF10">
    <property type="entry name" value="NADH DEHYDROGENASE_NAD(P)H NITROREDUCTASE XCC3605-RELATED"/>
    <property type="match status" value="1"/>
</dbReference>
<dbReference type="AlphaFoldDB" id="A0A6J6FUY5"/>
<feature type="domain" description="Nitroreductase" evidence="3">
    <location>
        <begin position="13"/>
        <end position="156"/>
    </location>
</feature>
<dbReference type="InterPro" id="IPR000415">
    <property type="entry name" value="Nitroreductase-like"/>
</dbReference>
<dbReference type="SUPFAM" id="SSF55469">
    <property type="entry name" value="FMN-dependent nitroreductase-like"/>
    <property type="match status" value="1"/>
</dbReference>
<accession>A0A6J6FUY5</accession>
<dbReference type="PANTHER" id="PTHR43673">
    <property type="entry name" value="NAD(P)H NITROREDUCTASE YDGI-RELATED"/>
    <property type="match status" value="1"/>
</dbReference>
<evidence type="ECO:0000259" key="3">
    <source>
        <dbReference type="Pfam" id="PF00881"/>
    </source>
</evidence>
<evidence type="ECO:0000256" key="1">
    <source>
        <dbReference type="ARBA" id="ARBA00007118"/>
    </source>
</evidence>
<evidence type="ECO:0000313" key="4">
    <source>
        <dbReference type="EMBL" id="CAB4591499.1"/>
    </source>
</evidence>
<dbReference type="Gene3D" id="3.40.109.10">
    <property type="entry name" value="NADH Oxidase"/>
    <property type="match status" value="1"/>
</dbReference>